<sequence>MPIIKVKYQSIVRRFSVSETTTWTELESNLRTLFSLPPTFPFSLSYTDEDGDVITLSTDLEINDLLSNQQPNTTLRFTIVPRITQQPQQSNDAIITFQTPIVNAEPLSRNVTVTNESEEPIFTPTIPSISKGKQRAAEEDIPLESSSTDQQQSNEEETRAPFIDLAQRFQTLLEQIRPVLDKNPQLVEQANAIMDQILQNVPVDIDQWFKSHFNDFQRQQQTQQKYNDSDQFFSQKIEPWLRKVGLGQRHQNDPNFDDATLVEKLETLHSMGFWEDDEKNIELLEKYSGNIEKVVEVLISIQNERIAKEENLQPHTEA</sequence>
<protein>
    <submittedName>
        <fullName evidence="1">7966_t:CDS:1</fullName>
    </submittedName>
</protein>
<reference evidence="1" key="1">
    <citation type="submission" date="2021-06" db="EMBL/GenBank/DDBJ databases">
        <authorList>
            <person name="Kallberg Y."/>
            <person name="Tangrot J."/>
            <person name="Rosling A."/>
        </authorList>
    </citation>
    <scope>NUCLEOTIDE SEQUENCE</scope>
    <source>
        <strain evidence="1">AU212A</strain>
    </source>
</reference>
<comment type="caution">
    <text evidence="1">The sequence shown here is derived from an EMBL/GenBank/DDBJ whole genome shotgun (WGS) entry which is preliminary data.</text>
</comment>
<proteinExistence type="predicted"/>
<dbReference type="Proteomes" id="UP000789860">
    <property type="component" value="Unassembled WGS sequence"/>
</dbReference>
<evidence type="ECO:0000313" key="1">
    <source>
        <dbReference type="EMBL" id="CAG8497814.1"/>
    </source>
</evidence>
<dbReference type="EMBL" id="CAJVPM010003182">
    <property type="protein sequence ID" value="CAG8497814.1"/>
    <property type="molecule type" value="Genomic_DNA"/>
</dbReference>
<name>A0ACA9KWN8_9GLOM</name>
<keyword evidence="2" id="KW-1185">Reference proteome</keyword>
<accession>A0ACA9KWN8</accession>
<evidence type="ECO:0000313" key="2">
    <source>
        <dbReference type="Proteomes" id="UP000789860"/>
    </source>
</evidence>
<organism evidence="1 2">
    <name type="scientific">Scutellospora calospora</name>
    <dbReference type="NCBI Taxonomy" id="85575"/>
    <lineage>
        <taxon>Eukaryota</taxon>
        <taxon>Fungi</taxon>
        <taxon>Fungi incertae sedis</taxon>
        <taxon>Mucoromycota</taxon>
        <taxon>Glomeromycotina</taxon>
        <taxon>Glomeromycetes</taxon>
        <taxon>Diversisporales</taxon>
        <taxon>Gigasporaceae</taxon>
        <taxon>Scutellospora</taxon>
    </lineage>
</organism>
<gene>
    <name evidence="1" type="ORF">SCALOS_LOCUS3106</name>
</gene>